<dbReference type="AlphaFoldDB" id="A0A099EZD2"/>
<reference evidence="2 4" key="1">
    <citation type="submission" date="2014-09" db="EMBL/GenBank/DDBJ databases">
        <authorList>
            <person name="McGinnis J.M."/>
            <person name="Wolfgang W.J."/>
        </authorList>
    </citation>
    <scope>NUCLEOTIDE SEQUENCE [LARGE SCALE GENOMIC DNA]</scope>
    <source>
        <strain evidence="2 4">JCM 14014</strain>
    </source>
</reference>
<name>A0A099EZD2_9RHOB</name>
<proteinExistence type="predicted"/>
<dbReference type="EMBL" id="JRKN01000017">
    <property type="protein sequence ID" value="KGJ03810.1"/>
    <property type="molecule type" value="Genomic_DNA"/>
</dbReference>
<dbReference type="EMBL" id="FOJO01000016">
    <property type="protein sequence ID" value="SFA56958.1"/>
    <property type="molecule type" value="Genomic_DNA"/>
</dbReference>
<gene>
    <name evidence="2" type="ORF">IT41_12800</name>
    <name evidence="3" type="ORF">SAMN04487972_11640</name>
</gene>
<dbReference type="Proteomes" id="UP000182312">
    <property type="component" value="Unassembled WGS sequence"/>
</dbReference>
<evidence type="ECO:0000313" key="2">
    <source>
        <dbReference type="EMBL" id="KGJ03810.1"/>
    </source>
</evidence>
<reference evidence="2 4" key="2">
    <citation type="submission" date="2014-10" db="EMBL/GenBank/DDBJ databases">
        <title>Paracoccus sanguinis sp. nov., isolated from clinical specimens of New York State patients.</title>
        <authorList>
            <person name="Mingle L.A."/>
            <person name="Cole J.A."/>
            <person name="Lapierre P."/>
            <person name="Musser K.A."/>
        </authorList>
    </citation>
    <scope>NUCLEOTIDE SEQUENCE [LARGE SCALE GENOMIC DNA]</scope>
    <source>
        <strain evidence="2 4">JCM 14014</strain>
    </source>
</reference>
<evidence type="ECO:0000313" key="4">
    <source>
        <dbReference type="Proteomes" id="UP000029846"/>
    </source>
</evidence>
<feature type="region of interest" description="Disordered" evidence="1">
    <location>
        <begin position="1"/>
        <end position="25"/>
    </location>
</feature>
<keyword evidence="4" id="KW-1185">Reference proteome</keyword>
<dbReference type="Proteomes" id="UP000029846">
    <property type="component" value="Unassembled WGS sequence"/>
</dbReference>
<sequence>MVKRRAAGQTDPAGPRTGQTSAGKPGIFMTNWLQTFLGRPVSDPESERERQNLWISQKLAAWQTAWHDAFDRDPGADPRPDPLPAEIDSDYRLIFGLSATGTDTRKACFALFPGGTEMHRRLDHYLTAPAPILSAREAQDMVARIADTIDRTKPNDQIDWSRVEVIAREAPDADYRLAMTTGLSYLFERDLLLPSPERELPAIAARIFLTEPLYAAAGNSWELCDWVTGAMFDRHQDRIHELAFRLWHAGWRLRLPENGVILVREARARP</sequence>
<evidence type="ECO:0000313" key="5">
    <source>
        <dbReference type="Proteomes" id="UP000182312"/>
    </source>
</evidence>
<evidence type="ECO:0000256" key="1">
    <source>
        <dbReference type="SAM" id="MobiDB-lite"/>
    </source>
</evidence>
<evidence type="ECO:0000313" key="3">
    <source>
        <dbReference type="EMBL" id="SFA56958.1"/>
    </source>
</evidence>
<accession>A0A099EZD2</accession>
<protein>
    <submittedName>
        <fullName evidence="2">Uncharacterized protein</fullName>
    </submittedName>
</protein>
<organism evidence="2 4">
    <name type="scientific">Paracoccus halophilus</name>
    <dbReference type="NCBI Taxonomy" id="376733"/>
    <lineage>
        <taxon>Bacteria</taxon>
        <taxon>Pseudomonadati</taxon>
        <taxon>Pseudomonadota</taxon>
        <taxon>Alphaproteobacteria</taxon>
        <taxon>Rhodobacterales</taxon>
        <taxon>Paracoccaceae</taxon>
        <taxon>Paracoccus</taxon>
    </lineage>
</organism>
<reference evidence="3 5" key="3">
    <citation type="submission" date="2016-10" db="EMBL/GenBank/DDBJ databases">
        <authorList>
            <person name="de Groot N.N."/>
        </authorList>
    </citation>
    <scope>NUCLEOTIDE SEQUENCE [LARGE SCALE GENOMIC DNA]</scope>
    <source>
        <strain evidence="3 5">CGMCC 1.6117</strain>
    </source>
</reference>
<dbReference type="STRING" id="376733.SAMN04487972_11640"/>